<protein>
    <submittedName>
        <fullName evidence="1">24711_t:CDS:1</fullName>
    </submittedName>
</protein>
<dbReference type="EMBL" id="CAJVQA010026204">
    <property type="protein sequence ID" value="CAG8788345.1"/>
    <property type="molecule type" value="Genomic_DNA"/>
</dbReference>
<gene>
    <name evidence="1" type="ORF">CPELLU_LOCUS16841</name>
</gene>
<comment type="caution">
    <text evidence="1">The sequence shown here is derived from an EMBL/GenBank/DDBJ whole genome shotgun (WGS) entry which is preliminary data.</text>
</comment>
<accession>A0A9N9JMR8</accession>
<organism evidence="1 2">
    <name type="scientific">Cetraspora pellucida</name>
    <dbReference type="NCBI Taxonomy" id="1433469"/>
    <lineage>
        <taxon>Eukaryota</taxon>
        <taxon>Fungi</taxon>
        <taxon>Fungi incertae sedis</taxon>
        <taxon>Mucoromycota</taxon>
        <taxon>Glomeromycotina</taxon>
        <taxon>Glomeromycetes</taxon>
        <taxon>Diversisporales</taxon>
        <taxon>Gigasporaceae</taxon>
        <taxon>Cetraspora</taxon>
    </lineage>
</organism>
<name>A0A9N9JMR8_9GLOM</name>
<proteinExistence type="predicted"/>
<reference evidence="1" key="1">
    <citation type="submission" date="2021-06" db="EMBL/GenBank/DDBJ databases">
        <authorList>
            <person name="Kallberg Y."/>
            <person name="Tangrot J."/>
            <person name="Rosling A."/>
        </authorList>
    </citation>
    <scope>NUCLEOTIDE SEQUENCE</scope>
    <source>
        <strain evidence="1">FL966</strain>
    </source>
</reference>
<sequence>MIGEDQIAEVAPNSSYINLSLNIIIHDESYQKLIDFIYSALQIYAHDPTYIVEKTKTYYSANVLDQTLAIYNLAYKDIYSTKYLNSLMLSKLPPYALMLKVESSIILLYNINASEDL</sequence>
<evidence type="ECO:0000313" key="1">
    <source>
        <dbReference type="EMBL" id="CAG8788345.1"/>
    </source>
</evidence>
<dbReference type="AlphaFoldDB" id="A0A9N9JMR8"/>
<feature type="non-terminal residue" evidence="1">
    <location>
        <position position="117"/>
    </location>
</feature>
<keyword evidence="2" id="KW-1185">Reference proteome</keyword>
<dbReference type="Proteomes" id="UP000789759">
    <property type="component" value="Unassembled WGS sequence"/>
</dbReference>
<evidence type="ECO:0000313" key="2">
    <source>
        <dbReference type="Proteomes" id="UP000789759"/>
    </source>
</evidence>